<dbReference type="SUPFAM" id="SSF55729">
    <property type="entry name" value="Acyl-CoA N-acyltransferases (Nat)"/>
    <property type="match status" value="1"/>
</dbReference>
<keyword evidence="11" id="KW-1185">Reference proteome</keyword>
<evidence type="ECO:0000313" key="10">
    <source>
        <dbReference type="EMBL" id="UYQ72045.1"/>
    </source>
</evidence>
<comment type="function">
    <text evidence="8">Catalyzes the acetylation of L-2,4-diaminobutyrate (DABA) to gamma-N-acetyl-alpha,gamma-diaminobutyric acid (ADABA) with acetyl coenzyme A.</text>
</comment>
<evidence type="ECO:0000256" key="4">
    <source>
        <dbReference type="ARBA" id="ARBA00017935"/>
    </source>
</evidence>
<evidence type="ECO:0000256" key="1">
    <source>
        <dbReference type="ARBA" id="ARBA00004978"/>
    </source>
</evidence>
<feature type="domain" description="N-acetyltransferase" evidence="9">
    <location>
        <begin position="19"/>
        <end position="186"/>
    </location>
</feature>
<dbReference type="EMBL" id="CP107716">
    <property type="protein sequence ID" value="UYQ72045.1"/>
    <property type="molecule type" value="Genomic_DNA"/>
</dbReference>
<dbReference type="Gene3D" id="3.40.630.30">
    <property type="match status" value="1"/>
</dbReference>
<comment type="catalytic activity">
    <reaction evidence="7 8">
        <text>L-2,4-diaminobutanoate + acetyl-CoA = (2S)-4-acetamido-2-aminobutanoate + CoA + H(+)</text>
        <dbReference type="Rhea" id="RHEA:16901"/>
        <dbReference type="ChEBI" id="CHEBI:15378"/>
        <dbReference type="ChEBI" id="CHEBI:57287"/>
        <dbReference type="ChEBI" id="CHEBI:57288"/>
        <dbReference type="ChEBI" id="CHEBI:58761"/>
        <dbReference type="ChEBI" id="CHEBI:58929"/>
        <dbReference type="EC" id="2.3.1.178"/>
    </reaction>
</comment>
<dbReference type="InterPro" id="IPR000182">
    <property type="entry name" value="GNAT_dom"/>
</dbReference>
<proteinExistence type="inferred from homology"/>
<comment type="pathway">
    <text evidence="1 8">Amine and polyamine biosynthesis; ectoine biosynthesis; L-ectoine from L-aspartate 4-semialdehyde: step 2/3.</text>
</comment>
<evidence type="ECO:0000259" key="9">
    <source>
        <dbReference type="PROSITE" id="PS51186"/>
    </source>
</evidence>
<evidence type="ECO:0000256" key="6">
    <source>
        <dbReference type="ARBA" id="ARBA00023315"/>
    </source>
</evidence>
<evidence type="ECO:0000313" key="11">
    <source>
        <dbReference type="Proteomes" id="UP001163882"/>
    </source>
</evidence>
<dbReference type="Pfam" id="PF00583">
    <property type="entry name" value="Acetyltransf_1"/>
    <property type="match status" value="1"/>
</dbReference>
<evidence type="ECO:0000256" key="8">
    <source>
        <dbReference type="RuleBase" id="RU365045"/>
    </source>
</evidence>
<sequence length="186" mass="20406">MKLAAVSDTDLSADPRSSIKIRAPRREDGAGVWQLIADTTSLDDNSMYCNLLQCSHFASTCALAEMDGEIVGWVSGYIPPEHPDTYFVWQVCVAEKARGKGMAKRLINAVLARKVCANVTQVQSTITKDNKPSWALFGSIAETLDADLVRQPHFKRDDHFAGLHDTEFLVTIGPFERAALPVRSAA</sequence>
<dbReference type="InterPro" id="IPR012772">
    <property type="entry name" value="Ectoine_EctA"/>
</dbReference>
<name>A0ABY6IS60_9HYPH</name>
<evidence type="ECO:0000256" key="3">
    <source>
        <dbReference type="ARBA" id="ARBA00012355"/>
    </source>
</evidence>
<keyword evidence="6 8" id="KW-0012">Acyltransferase</keyword>
<accession>A0ABY6IS60</accession>
<dbReference type="EC" id="2.3.1.178" evidence="3 8"/>
<dbReference type="NCBIfam" id="TIGR02406">
    <property type="entry name" value="ectoine_EctA"/>
    <property type="match status" value="1"/>
</dbReference>
<dbReference type="GO" id="GO:0033816">
    <property type="term" value="F:diaminobutyrate acetyltransferase activity"/>
    <property type="evidence" value="ECO:0007669"/>
    <property type="project" value="UniProtKB-EC"/>
</dbReference>
<dbReference type="RefSeq" id="WP_264225688.1">
    <property type="nucleotide sequence ID" value="NZ_CP107716.1"/>
</dbReference>
<dbReference type="Proteomes" id="UP001163882">
    <property type="component" value="Chromosome"/>
</dbReference>
<gene>
    <name evidence="8 10" type="primary">ectA</name>
    <name evidence="10" type="ORF">OF122_18750</name>
</gene>
<keyword evidence="5 8" id="KW-0808">Transferase</keyword>
<dbReference type="CDD" id="cd04301">
    <property type="entry name" value="NAT_SF"/>
    <property type="match status" value="1"/>
</dbReference>
<evidence type="ECO:0000256" key="2">
    <source>
        <dbReference type="ARBA" id="ARBA00010712"/>
    </source>
</evidence>
<comment type="similarity">
    <text evidence="2 8">Belongs to the acetyltransferase family. EctA subfamily.</text>
</comment>
<protein>
    <recommendedName>
        <fullName evidence="4 8">L-2,4-diaminobutyric acid acetyltransferase</fullName>
        <shortName evidence="8">DABA acetyltransferase</shortName>
        <ecNumber evidence="3 8">2.3.1.178</ecNumber>
    </recommendedName>
</protein>
<dbReference type="PROSITE" id="PS51186">
    <property type="entry name" value="GNAT"/>
    <property type="match status" value="1"/>
</dbReference>
<dbReference type="InterPro" id="IPR016181">
    <property type="entry name" value="Acyl_CoA_acyltransferase"/>
</dbReference>
<organism evidence="10 11">
    <name type="scientific">Pelagibacterium flavum</name>
    <dbReference type="NCBI Taxonomy" id="2984530"/>
    <lineage>
        <taxon>Bacteria</taxon>
        <taxon>Pseudomonadati</taxon>
        <taxon>Pseudomonadota</taxon>
        <taxon>Alphaproteobacteria</taxon>
        <taxon>Hyphomicrobiales</taxon>
        <taxon>Devosiaceae</taxon>
        <taxon>Pelagibacterium</taxon>
    </lineage>
</organism>
<evidence type="ECO:0000256" key="5">
    <source>
        <dbReference type="ARBA" id="ARBA00022679"/>
    </source>
</evidence>
<reference evidence="10" key="1">
    <citation type="submission" date="2022-10" db="EMBL/GenBank/DDBJ databases">
        <title>YIM 151497 complete genome.</title>
        <authorList>
            <person name="Chen X."/>
        </authorList>
    </citation>
    <scope>NUCLEOTIDE SEQUENCE</scope>
    <source>
        <strain evidence="10">YIM 151497</strain>
    </source>
</reference>
<evidence type="ECO:0000256" key="7">
    <source>
        <dbReference type="ARBA" id="ARBA00048924"/>
    </source>
</evidence>